<dbReference type="EC" id="5.4.99.-" evidence="5"/>
<sequence length="316" mass="35219">MSDTWTAKFADEKKRLDVFLAEKVAGLSRAQAKKRIEAGEVTVNGKIVSAHYFLKEGDVITENREPGTGSRKKVLDRIPAPGSQFPVSDLHILEESPDWIVVYKPAGVLMHPDSQHPDGTLIDSVIAHAPQVVKIGEDPIRPGIVSRLDKDVSGLVVIAKTQDAFENLKRQFAEHSVTKEYLALVHGEVPKDEGDLKFRIARSTSKARMSARPEGSDSGQAAWTHYEVVKRFRGATLLKIEILTGRTHQIRAHLHAFRHPVIGDPLYKQRLPDRKLIAPRVLLQSVALAFNDPKTGARRSFRLDPDPEFQNVMSTL</sequence>
<dbReference type="InterPro" id="IPR050188">
    <property type="entry name" value="RluA_PseudoU_synthase"/>
</dbReference>
<dbReference type="InterPro" id="IPR002942">
    <property type="entry name" value="S4_RNA-bd"/>
</dbReference>
<dbReference type="GO" id="GO:0120159">
    <property type="term" value="F:rRNA pseudouridine synthase activity"/>
    <property type="evidence" value="ECO:0007669"/>
    <property type="project" value="UniProtKB-ARBA"/>
</dbReference>
<comment type="function">
    <text evidence="5">Responsible for synthesis of pseudouridine from uracil.</text>
</comment>
<evidence type="ECO:0000256" key="1">
    <source>
        <dbReference type="ARBA" id="ARBA00010876"/>
    </source>
</evidence>
<dbReference type="PANTHER" id="PTHR21600:SF44">
    <property type="entry name" value="RIBOSOMAL LARGE SUBUNIT PSEUDOURIDINE SYNTHASE D"/>
    <property type="match status" value="1"/>
</dbReference>
<dbReference type="CDD" id="cd02869">
    <property type="entry name" value="PseudoU_synth_RluA_like"/>
    <property type="match status" value="1"/>
</dbReference>
<dbReference type="SUPFAM" id="SSF55174">
    <property type="entry name" value="Alpha-L RNA-binding motif"/>
    <property type="match status" value="1"/>
</dbReference>
<evidence type="ECO:0000259" key="6">
    <source>
        <dbReference type="SMART" id="SM00363"/>
    </source>
</evidence>
<dbReference type="Gene3D" id="3.10.290.10">
    <property type="entry name" value="RNA-binding S4 domain"/>
    <property type="match status" value="1"/>
</dbReference>
<accession>A0A1F7UMN4</accession>
<dbReference type="GO" id="GO:0003723">
    <property type="term" value="F:RNA binding"/>
    <property type="evidence" value="ECO:0007669"/>
    <property type="project" value="UniProtKB-KW"/>
</dbReference>
<feature type="domain" description="RNA-binding S4" evidence="6">
    <location>
        <begin position="14"/>
        <end position="83"/>
    </location>
</feature>
<dbReference type="SUPFAM" id="SSF55120">
    <property type="entry name" value="Pseudouridine synthase"/>
    <property type="match status" value="1"/>
</dbReference>
<evidence type="ECO:0000313" key="7">
    <source>
        <dbReference type="EMBL" id="OGL79519.1"/>
    </source>
</evidence>
<dbReference type="EMBL" id="MGEH01000007">
    <property type="protein sequence ID" value="OGL79519.1"/>
    <property type="molecule type" value="Genomic_DNA"/>
</dbReference>
<dbReference type="InterPro" id="IPR006225">
    <property type="entry name" value="PsdUridine_synth_RluC/D"/>
</dbReference>
<dbReference type="Pfam" id="PF00849">
    <property type="entry name" value="PseudoU_synth_2"/>
    <property type="match status" value="1"/>
</dbReference>
<keyword evidence="4" id="KW-0694">RNA-binding</keyword>
<dbReference type="Pfam" id="PF01479">
    <property type="entry name" value="S4"/>
    <property type="match status" value="1"/>
</dbReference>
<dbReference type="InterPro" id="IPR036986">
    <property type="entry name" value="S4_RNA-bd_sf"/>
</dbReference>
<dbReference type="Gene3D" id="3.30.2350.10">
    <property type="entry name" value="Pseudouridine synthase"/>
    <property type="match status" value="1"/>
</dbReference>
<feature type="active site" evidence="3">
    <location>
        <position position="149"/>
    </location>
</feature>
<proteinExistence type="inferred from homology"/>
<gene>
    <name evidence="7" type="ORF">A3E39_00160</name>
</gene>
<organism evidence="7 8">
    <name type="scientific">Candidatus Uhrbacteria bacterium RIFCSPHIGHO2_12_FULL_60_25</name>
    <dbReference type="NCBI Taxonomy" id="1802399"/>
    <lineage>
        <taxon>Bacteria</taxon>
        <taxon>Candidatus Uhriibacteriota</taxon>
    </lineage>
</organism>
<evidence type="ECO:0000256" key="3">
    <source>
        <dbReference type="PIRSR" id="PIRSR606225-1"/>
    </source>
</evidence>
<comment type="catalytic activity">
    <reaction evidence="5">
        <text>a uridine in RNA = a pseudouridine in RNA</text>
        <dbReference type="Rhea" id="RHEA:48348"/>
        <dbReference type="Rhea" id="RHEA-COMP:12068"/>
        <dbReference type="Rhea" id="RHEA-COMP:12069"/>
        <dbReference type="ChEBI" id="CHEBI:65314"/>
        <dbReference type="ChEBI" id="CHEBI:65315"/>
    </reaction>
</comment>
<reference evidence="7 8" key="1">
    <citation type="journal article" date="2016" name="Nat. Commun.">
        <title>Thousands of microbial genomes shed light on interconnected biogeochemical processes in an aquifer system.</title>
        <authorList>
            <person name="Anantharaman K."/>
            <person name="Brown C.T."/>
            <person name="Hug L.A."/>
            <person name="Sharon I."/>
            <person name="Castelle C.J."/>
            <person name="Probst A.J."/>
            <person name="Thomas B.C."/>
            <person name="Singh A."/>
            <person name="Wilkins M.J."/>
            <person name="Karaoz U."/>
            <person name="Brodie E.L."/>
            <person name="Williams K.H."/>
            <person name="Hubbard S.S."/>
            <person name="Banfield J.F."/>
        </authorList>
    </citation>
    <scope>NUCLEOTIDE SEQUENCE [LARGE SCALE GENOMIC DNA]</scope>
</reference>
<dbReference type="STRING" id="1802399.A3E39_00160"/>
<dbReference type="InterPro" id="IPR006145">
    <property type="entry name" value="PsdUridine_synth_RsuA/RluA"/>
</dbReference>
<name>A0A1F7UMN4_9BACT</name>
<dbReference type="NCBIfam" id="TIGR00005">
    <property type="entry name" value="rluA_subfam"/>
    <property type="match status" value="1"/>
</dbReference>
<evidence type="ECO:0000256" key="5">
    <source>
        <dbReference type="RuleBase" id="RU362028"/>
    </source>
</evidence>
<protein>
    <recommendedName>
        <fullName evidence="5">Pseudouridine synthase</fullName>
        <ecNumber evidence="5">5.4.99.-</ecNumber>
    </recommendedName>
</protein>
<dbReference type="GO" id="GO:0000455">
    <property type="term" value="P:enzyme-directed rRNA pseudouridine synthesis"/>
    <property type="evidence" value="ECO:0007669"/>
    <property type="project" value="TreeGrafter"/>
</dbReference>
<dbReference type="InterPro" id="IPR020103">
    <property type="entry name" value="PsdUridine_synth_cat_dom_sf"/>
</dbReference>
<dbReference type="PANTHER" id="PTHR21600">
    <property type="entry name" value="MITOCHONDRIAL RNA PSEUDOURIDINE SYNTHASE"/>
    <property type="match status" value="1"/>
</dbReference>
<keyword evidence="2 5" id="KW-0413">Isomerase</keyword>
<dbReference type="Proteomes" id="UP000176603">
    <property type="component" value="Unassembled WGS sequence"/>
</dbReference>
<evidence type="ECO:0000256" key="4">
    <source>
        <dbReference type="PROSITE-ProRule" id="PRU00182"/>
    </source>
</evidence>
<evidence type="ECO:0000313" key="8">
    <source>
        <dbReference type="Proteomes" id="UP000176603"/>
    </source>
</evidence>
<comment type="similarity">
    <text evidence="1 5">Belongs to the pseudouridine synthase RluA family.</text>
</comment>
<evidence type="ECO:0000256" key="2">
    <source>
        <dbReference type="ARBA" id="ARBA00023235"/>
    </source>
</evidence>
<dbReference type="CDD" id="cd00165">
    <property type="entry name" value="S4"/>
    <property type="match status" value="1"/>
</dbReference>
<comment type="caution">
    <text evidence="7">The sequence shown here is derived from an EMBL/GenBank/DDBJ whole genome shotgun (WGS) entry which is preliminary data.</text>
</comment>
<dbReference type="PROSITE" id="PS50889">
    <property type="entry name" value="S4"/>
    <property type="match status" value="1"/>
</dbReference>
<dbReference type="AlphaFoldDB" id="A0A1F7UMN4"/>
<dbReference type="SMART" id="SM00363">
    <property type="entry name" value="S4"/>
    <property type="match status" value="1"/>
</dbReference>